<comment type="caution">
    <text evidence="2">The sequence shown here is derived from an EMBL/GenBank/DDBJ whole genome shotgun (WGS) entry which is preliminary data.</text>
</comment>
<dbReference type="EMBL" id="ASPP01008452">
    <property type="protein sequence ID" value="ETO25534.1"/>
    <property type="molecule type" value="Genomic_DNA"/>
</dbReference>
<dbReference type="AlphaFoldDB" id="X6NII8"/>
<feature type="region of interest" description="Disordered" evidence="1">
    <location>
        <begin position="93"/>
        <end position="122"/>
    </location>
</feature>
<accession>X6NII8</accession>
<feature type="non-terminal residue" evidence="2">
    <location>
        <position position="195"/>
    </location>
</feature>
<name>X6NII8_RETFI</name>
<keyword evidence="3" id="KW-1185">Reference proteome</keyword>
<feature type="compositionally biased region" description="Low complexity" evidence="1">
    <location>
        <begin position="93"/>
        <end position="103"/>
    </location>
</feature>
<proteinExistence type="predicted"/>
<gene>
    <name evidence="2" type="ORF">RFI_11603</name>
</gene>
<dbReference type="Proteomes" id="UP000023152">
    <property type="component" value="Unassembled WGS sequence"/>
</dbReference>
<sequence>MVYRNSTNPYDQILSNWPNKAVVKSSLSRGPNQIQEWQRQQLNELQIPHIVPSQLRELTKNLDLPMSSFFQTLHEGLLQQFLQMIRQSDVNATANSTSASSSSSGGGGGGSGGSGGSGGIGGGSNTSNNNIIIINNSGSGGNSNITSSTSGGSSSNLLLSATNSNVNSGGILGASVNAPSNTVDRNKLIRILQKL</sequence>
<evidence type="ECO:0000256" key="1">
    <source>
        <dbReference type="SAM" id="MobiDB-lite"/>
    </source>
</evidence>
<evidence type="ECO:0000313" key="2">
    <source>
        <dbReference type="EMBL" id="ETO25534.1"/>
    </source>
</evidence>
<protein>
    <submittedName>
        <fullName evidence="2">Uncharacterized protein</fullName>
    </submittedName>
</protein>
<organism evidence="2 3">
    <name type="scientific">Reticulomyxa filosa</name>
    <dbReference type="NCBI Taxonomy" id="46433"/>
    <lineage>
        <taxon>Eukaryota</taxon>
        <taxon>Sar</taxon>
        <taxon>Rhizaria</taxon>
        <taxon>Retaria</taxon>
        <taxon>Foraminifera</taxon>
        <taxon>Monothalamids</taxon>
        <taxon>Reticulomyxidae</taxon>
        <taxon>Reticulomyxa</taxon>
    </lineage>
</organism>
<evidence type="ECO:0000313" key="3">
    <source>
        <dbReference type="Proteomes" id="UP000023152"/>
    </source>
</evidence>
<feature type="compositionally biased region" description="Gly residues" evidence="1">
    <location>
        <begin position="104"/>
        <end position="122"/>
    </location>
</feature>
<reference evidence="2 3" key="1">
    <citation type="journal article" date="2013" name="Curr. Biol.">
        <title>The Genome of the Foraminiferan Reticulomyxa filosa.</title>
        <authorList>
            <person name="Glockner G."/>
            <person name="Hulsmann N."/>
            <person name="Schleicher M."/>
            <person name="Noegel A.A."/>
            <person name="Eichinger L."/>
            <person name="Gallinger C."/>
            <person name="Pawlowski J."/>
            <person name="Sierra R."/>
            <person name="Euteneuer U."/>
            <person name="Pillet L."/>
            <person name="Moustafa A."/>
            <person name="Platzer M."/>
            <person name="Groth M."/>
            <person name="Szafranski K."/>
            <person name="Schliwa M."/>
        </authorList>
    </citation>
    <scope>NUCLEOTIDE SEQUENCE [LARGE SCALE GENOMIC DNA]</scope>
</reference>